<feature type="domain" description="Pyruvate phosphate dikinase AMP/ATP-binding" evidence="1">
    <location>
        <begin position="286"/>
        <end position="671"/>
    </location>
</feature>
<keyword evidence="3" id="KW-1185">Reference proteome</keyword>
<keyword evidence="2" id="KW-0808">Transferase</keyword>
<dbReference type="InterPro" id="IPR013815">
    <property type="entry name" value="ATP_grasp_subdomain_1"/>
</dbReference>
<keyword evidence="2" id="KW-0418">Kinase</keyword>
<proteinExistence type="predicted"/>
<dbReference type="GO" id="GO:0016301">
    <property type="term" value="F:kinase activity"/>
    <property type="evidence" value="ECO:0007669"/>
    <property type="project" value="UniProtKB-KW"/>
</dbReference>
<gene>
    <name evidence="2" type="ORF">ET989_10625</name>
</gene>
<dbReference type="Pfam" id="PF01326">
    <property type="entry name" value="PPDK_N"/>
    <property type="match status" value="1"/>
</dbReference>
<reference evidence="2 3" key="1">
    <citation type="submission" date="2019-01" db="EMBL/GenBank/DDBJ databases">
        <title>Lactibacter flavus gen. nov., sp. nov., a novel bacterium of the family Propionibacteriaceae isolated from raw milk and dairy products.</title>
        <authorList>
            <person name="Huptas C."/>
            <person name="Wenning M."/>
            <person name="Breitenwieser F."/>
            <person name="Doll E."/>
            <person name="Von Neubeck M."/>
            <person name="Busse H.-J."/>
            <person name="Scherer S."/>
        </authorList>
    </citation>
    <scope>NUCLEOTIDE SEQUENCE [LARGE SCALE GENOMIC DNA]</scope>
    <source>
        <strain evidence="2 3">KCTC 33808</strain>
    </source>
</reference>
<dbReference type="OrthoDB" id="9812167at2"/>
<dbReference type="GO" id="GO:0005524">
    <property type="term" value="F:ATP binding"/>
    <property type="evidence" value="ECO:0007669"/>
    <property type="project" value="InterPro"/>
</dbReference>
<protein>
    <submittedName>
        <fullName evidence="2">Pyruvate kinase</fullName>
    </submittedName>
</protein>
<dbReference type="EMBL" id="SDMQ01000010">
    <property type="protein sequence ID" value="TBT83764.1"/>
    <property type="molecule type" value="Genomic_DNA"/>
</dbReference>
<evidence type="ECO:0000259" key="1">
    <source>
        <dbReference type="Pfam" id="PF01326"/>
    </source>
</evidence>
<evidence type="ECO:0000313" key="2">
    <source>
        <dbReference type="EMBL" id="TBT83764.1"/>
    </source>
</evidence>
<dbReference type="Proteomes" id="UP000292373">
    <property type="component" value="Unassembled WGS sequence"/>
</dbReference>
<dbReference type="Gene3D" id="3.30.1490.20">
    <property type="entry name" value="ATP-grasp fold, A domain"/>
    <property type="match status" value="1"/>
</dbReference>
<dbReference type="RefSeq" id="WP_131168744.1">
    <property type="nucleotide sequence ID" value="NZ_SDMQ01000010.1"/>
</dbReference>
<comment type="caution">
    <text evidence="2">The sequence shown here is derived from an EMBL/GenBank/DDBJ whole genome shotgun (WGS) entry which is preliminary data.</text>
</comment>
<dbReference type="InterPro" id="IPR002192">
    <property type="entry name" value="PPDK_AMP/ATP-bd"/>
</dbReference>
<organism evidence="2 3">
    <name type="scientific">Propioniciclava sinopodophylli</name>
    <dbReference type="NCBI Taxonomy" id="1837344"/>
    <lineage>
        <taxon>Bacteria</taxon>
        <taxon>Bacillati</taxon>
        <taxon>Actinomycetota</taxon>
        <taxon>Actinomycetes</taxon>
        <taxon>Propionibacteriales</taxon>
        <taxon>Propionibacteriaceae</taxon>
        <taxon>Propioniciclava</taxon>
    </lineage>
</organism>
<dbReference type="AlphaFoldDB" id="A0A4Q9KD51"/>
<sequence length="863" mass="93995">MDPARVSTGIGGLDAAIDGLRIGDNVVWHCEDLDDFARMLEPYVAGARRERRRLVYVRFADHLPLVGGDDVQVHRLDPAEGFEPFAIAVHDLVEETGREAFYVFDSLAALLDAWHSDLLLTSFFKVTCPFLYELDTVAYFPLLRDEVSAATVAGIRETTQVLFDLQVVGDETYVHPLKVDGRSSATMFFPHLIAGERAIPVTSSAASARLAATRGRMRRRPDHWTRLVDDAFDALDGSVAEQRDAHALLADALLGRDDGRMAGLARRHLSLDDLLVVATRLVGTGHIGGKAVGMLTARAILADDIDGRFVDHLEPHDSFHLGADVFYHYLVSNGWWGHRLAQSHPGTFLSAGATLHELMPTGRFPASVREQLLDMLGHFGQAPIIVRSSSLLEDNFGNAFAGKYDSFFLTNQGSPEERLEALLDAVRAVYASAMSEEALRYRLSRNLAEVDEQMAILIQRVSGDHHGQLFFPHAAGVANSSNLYTWDATVDAEAGMLRLVFGLGTRAVDRTTSDHARIVALADPLNGRLSDPEDLSAFSQRRVDVLDLAAGRQAAVPLSELVATDVGADWSLFTSPDTAVLRRLGERERERGRPTAVRATPVVADFRGLLGETAFPTLMRDALATLAAAYDYPVDVEFTVNMTSAGEPRIGIVQCRPLQTRGPGQSVAIPEVADDNGVLFAAPGEFMGGNVNLPIDWVVMVRATPYLGLGSPQRHGVARLVGEVNRRLKDDSFLLLGPGRWGTTTESLGVPVRFAEINHAAALVEATDAAGNFRPELSYGSHFFQDLVETGIFYAAVFDDRPGVTFHPALVAARENALLELVPDADPHLAAVVHVARFDDLALYSDVVSQRVLCVTRGAVRSP</sequence>
<name>A0A4Q9KD51_9ACTN</name>
<accession>A0A4Q9KD51</accession>
<evidence type="ECO:0000313" key="3">
    <source>
        <dbReference type="Proteomes" id="UP000292373"/>
    </source>
</evidence>
<keyword evidence="2" id="KW-0670">Pyruvate</keyword>
<dbReference type="SUPFAM" id="SSF56059">
    <property type="entry name" value="Glutathione synthetase ATP-binding domain-like"/>
    <property type="match status" value="1"/>
</dbReference>